<name>A0AAV2ZBV1_9STRA</name>
<evidence type="ECO:0000259" key="3">
    <source>
        <dbReference type="PROSITE" id="PS50106"/>
    </source>
</evidence>
<evidence type="ECO:0000313" key="4">
    <source>
        <dbReference type="EMBL" id="DBA03504.1"/>
    </source>
</evidence>
<accession>A0AAV2ZBV1</accession>
<dbReference type="SUPFAM" id="SSF50156">
    <property type="entry name" value="PDZ domain-like"/>
    <property type="match status" value="1"/>
</dbReference>
<dbReference type="Gene3D" id="2.30.42.10">
    <property type="match status" value="1"/>
</dbReference>
<evidence type="ECO:0000256" key="2">
    <source>
        <dbReference type="SAM" id="SignalP"/>
    </source>
</evidence>
<organism evidence="4 5">
    <name type="scientific">Lagenidium giganteum</name>
    <dbReference type="NCBI Taxonomy" id="4803"/>
    <lineage>
        <taxon>Eukaryota</taxon>
        <taxon>Sar</taxon>
        <taxon>Stramenopiles</taxon>
        <taxon>Oomycota</taxon>
        <taxon>Peronosporomycetes</taxon>
        <taxon>Pythiales</taxon>
        <taxon>Pythiaceae</taxon>
    </lineage>
</organism>
<dbReference type="InterPro" id="IPR003137">
    <property type="entry name" value="PA_domain"/>
</dbReference>
<proteinExistence type="predicted"/>
<dbReference type="InterPro" id="IPR036034">
    <property type="entry name" value="PDZ_sf"/>
</dbReference>
<comment type="caution">
    <text evidence="4">The sequence shown here is derived from an EMBL/GenBank/DDBJ whole genome shotgun (WGS) entry which is preliminary data.</text>
</comment>
<keyword evidence="5" id="KW-1185">Reference proteome</keyword>
<dbReference type="PROSITE" id="PS50106">
    <property type="entry name" value="PDZ"/>
    <property type="match status" value="1"/>
</dbReference>
<feature type="coiled-coil region" evidence="1">
    <location>
        <begin position="450"/>
        <end position="477"/>
    </location>
</feature>
<feature type="signal peptide" evidence="2">
    <location>
        <begin position="1"/>
        <end position="19"/>
    </location>
</feature>
<reference evidence="4" key="2">
    <citation type="journal article" date="2023" name="Microbiol Resour">
        <title>Decontamination and Annotation of the Draft Genome Sequence of the Oomycete Lagenidium giganteum ARSEF 373.</title>
        <authorList>
            <person name="Morgan W.R."/>
            <person name="Tartar A."/>
        </authorList>
    </citation>
    <scope>NUCLEOTIDE SEQUENCE</scope>
    <source>
        <strain evidence="4">ARSEF 373</strain>
    </source>
</reference>
<dbReference type="EMBL" id="DAKRPA010000018">
    <property type="protein sequence ID" value="DBA03504.1"/>
    <property type="molecule type" value="Genomic_DNA"/>
</dbReference>
<feature type="chain" id="PRO_5043393895" description="PDZ domain-containing protein" evidence="2">
    <location>
        <begin position="20"/>
        <end position="567"/>
    </location>
</feature>
<evidence type="ECO:0000256" key="1">
    <source>
        <dbReference type="SAM" id="Coils"/>
    </source>
</evidence>
<reference evidence="4" key="1">
    <citation type="submission" date="2022-11" db="EMBL/GenBank/DDBJ databases">
        <authorList>
            <person name="Morgan W.R."/>
            <person name="Tartar A."/>
        </authorList>
    </citation>
    <scope>NUCLEOTIDE SEQUENCE</scope>
    <source>
        <strain evidence="4">ARSEF 373</strain>
    </source>
</reference>
<dbReference type="AlphaFoldDB" id="A0AAV2ZBV1"/>
<dbReference type="CDD" id="cd00538">
    <property type="entry name" value="PA"/>
    <property type="match status" value="1"/>
</dbReference>
<keyword evidence="2" id="KW-0732">Signal</keyword>
<evidence type="ECO:0000313" key="5">
    <source>
        <dbReference type="Proteomes" id="UP001146120"/>
    </source>
</evidence>
<dbReference type="InterPro" id="IPR001478">
    <property type="entry name" value="PDZ"/>
</dbReference>
<feature type="domain" description="PDZ" evidence="3">
    <location>
        <begin position="44"/>
        <end position="111"/>
    </location>
</feature>
<keyword evidence="1" id="KW-0175">Coiled coil</keyword>
<dbReference type="Gene3D" id="3.50.30.30">
    <property type="match status" value="1"/>
</dbReference>
<gene>
    <name evidence="4" type="ORF">N0F65_011405</name>
</gene>
<protein>
    <recommendedName>
        <fullName evidence="3">PDZ domain-containing protein</fullName>
    </recommendedName>
</protein>
<dbReference type="Proteomes" id="UP001146120">
    <property type="component" value="Unassembled WGS sequence"/>
</dbReference>
<sequence>MPLLVTRVVHALALAFALAHCIAAPSSSPSPAPQPPVCSIDAQQFTVTVDSSEPLGLRLGDRLEILEFVADYDGRSRAVEASGLAEIGDRLVQVNNVSLSDMTLREAVAELAAAELPKVLRFQAHDGRCMAPLNSDSDTIAPETAADTVAASSFDDLVMSYGDADTEESFYAVLSNDGRAPSCEFRELVIAQPIDACDSLDGDDAVDKIVLVPSIFGCPMHQKAAFVQEAGAIAMIVVQRFGEKPQKIKLPDMLPTPIRMPLVMVAASSGLQMLDMAARIPPGKELRVRFVLSEECAASKYQIHPQNDPLLQVTPEITTSAQAGYVTVTISRTAASVLSTTTFEFIRSPASTGLPKGKKTLLLPSMALVDACRDDPPASPDVIHAEAALEGFVVATAARDECSLTGQVEFFHSHGVVAVILADTTFPHVAINHELDATDLPIVFVSKSSLRTMRRQMKQLRQQLNETELAHVNVLVEFSGENALHQQWRDLADLSDPDNWPTDPDKRERLVHRMMKDHAQVDDQLATKHGLSLSTSERYDALITAYWAAQAHYAPSSDIDPTDDARM</sequence>
<dbReference type="Pfam" id="PF02225">
    <property type="entry name" value="PA"/>
    <property type="match status" value="1"/>
</dbReference>